<dbReference type="Gene3D" id="1.10.3300.10">
    <property type="entry name" value="Jann2411-like domain"/>
    <property type="match status" value="1"/>
</dbReference>
<evidence type="ECO:0000313" key="3">
    <source>
        <dbReference type="Proteomes" id="UP001330812"/>
    </source>
</evidence>
<feature type="domain" description="Zinc finger CGNR" evidence="1">
    <location>
        <begin position="117"/>
        <end position="159"/>
    </location>
</feature>
<dbReference type="Pfam" id="PF11706">
    <property type="entry name" value="zf-CGNR"/>
    <property type="match status" value="1"/>
</dbReference>
<protein>
    <submittedName>
        <fullName evidence="2">CGNR zinc finger domain-containing protein</fullName>
    </submittedName>
</protein>
<dbReference type="InterPro" id="IPR010852">
    <property type="entry name" value="ABATE"/>
</dbReference>
<dbReference type="InterPro" id="IPR023286">
    <property type="entry name" value="ABATE_dom_sf"/>
</dbReference>
<dbReference type="PANTHER" id="PTHR35525:SF3">
    <property type="entry name" value="BLL6575 PROTEIN"/>
    <property type="match status" value="1"/>
</dbReference>
<dbReference type="InterPro" id="IPR021005">
    <property type="entry name" value="Znf_CGNR"/>
</dbReference>
<keyword evidence="3" id="KW-1185">Reference proteome</keyword>
<organism evidence="2 3">
    <name type="scientific">Amycolatopsis rhabdoformis</name>
    <dbReference type="NCBI Taxonomy" id="1448059"/>
    <lineage>
        <taxon>Bacteria</taxon>
        <taxon>Bacillati</taxon>
        <taxon>Actinomycetota</taxon>
        <taxon>Actinomycetes</taxon>
        <taxon>Pseudonocardiales</taxon>
        <taxon>Pseudonocardiaceae</taxon>
        <taxon>Amycolatopsis</taxon>
    </lineage>
</organism>
<proteinExistence type="predicted"/>
<reference evidence="2 3" key="1">
    <citation type="journal article" date="2015" name="Int. J. Syst. Evol. Microbiol.">
        <title>Amycolatopsis rhabdoformis sp. nov., an actinomycete isolated from a tropical forest soil.</title>
        <authorList>
            <person name="Souza W.R."/>
            <person name="Silva R.E."/>
            <person name="Goodfellow M."/>
            <person name="Busarakam K."/>
            <person name="Figueiro F.S."/>
            <person name="Ferreira D."/>
            <person name="Rodrigues-Filho E."/>
            <person name="Moraes L.A.B."/>
            <person name="Zucchi T.D."/>
        </authorList>
    </citation>
    <scope>NUCLEOTIDE SEQUENCE [LARGE SCALE GENOMIC DNA]</scope>
    <source>
        <strain evidence="2 3">NCIMB 14900</strain>
    </source>
</reference>
<evidence type="ECO:0000313" key="2">
    <source>
        <dbReference type="EMBL" id="WSE31861.1"/>
    </source>
</evidence>
<accession>A0ABZ1IBK6</accession>
<dbReference type="RefSeq" id="WP_326834669.1">
    <property type="nucleotide sequence ID" value="NZ_CP142149.1"/>
</dbReference>
<dbReference type="Proteomes" id="UP001330812">
    <property type="component" value="Chromosome"/>
</dbReference>
<dbReference type="EMBL" id="CP142149">
    <property type="protein sequence ID" value="WSE31861.1"/>
    <property type="molecule type" value="Genomic_DNA"/>
</dbReference>
<dbReference type="PANTHER" id="PTHR35525">
    <property type="entry name" value="BLL6575 PROTEIN"/>
    <property type="match status" value="1"/>
</dbReference>
<sequence length="166" mass="18213">MKPDETLVLDLLNTTRLTGDPTDDDLADPGDALRWLAAHGQPATEAEWRTLLDLRPLLQEVVRGHEPPSAVARFVEGVGYHAALGEGGIDWSLHAPPGRSAAASAVLGWDALRESGRLRPCANPECRRFLVDHSKAGTARWCSMSSCGNRLKARRHYQRARQSEVD</sequence>
<dbReference type="SUPFAM" id="SSF160904">
    <property type="entry name" value="Jann2411-like"/>
    <property type="match status" value="1"/>
</dbReference>
<evidence type="ECO:0000259" key="1">
    <source>
        <dbReference type="Pfam" id="PF11706"/>
    </source>
</evidence>
<gene>
    <name evidence="2" type="ORF">VSH64_07035</name>
</gene>
<name>A0ABZ1IBK6_9PSEU</name>
<dbReference type="Pfam" id="PF07336">
    <property type="entry name" value="ABATE"/>
    <property type="match status" value="1"/>
</dbReference>